<sequence length="281" mass="30588">MDRHNALGEFLTARRALVTPADVGLPADASRRVPGLRREEVAVLAGVSTDYYIRLEQGRERNPSQQVLEALARALCLDEAATLHMLRIGLPAPRLPGTTTAAVAPALQQLLEQMHGVPAFVVGPGQDILAANAVAQTLYRGFARFDNLLRMIFLDPYAREFYADWDNAAAVAVRNLRAATAVPDRRTDQVVDALTSRSPAFAALWARYEVRPRTNDDKHFHHPDVGEIRLHFEMFSVASAPGQHLSVYNAPPSTADAEKLTLLAGLSANATGNAQPQSSHS</sequence>
<name>A0ABP3YJ31_9PSEU</name>
<reference evidence="3" key="1">
    <citation type="journal article" date="2019" name="Int. J. Syst. Evol. Microbiol.">
        <title>The Global Catalogue of Microorganisms (GCM) 10K type strain sequencing project: providing services to taxonomists for standard genome sequencing and annotation.</title>
        <authorList>
            <consortium name="The Broad Institute Genomics Platform"/>
            <consortium name="The Broad Institute Genome Sequencing Center for Infectious Disease"/>
            <person name="Wu L."/>
            <person name="Ma J."/>
        </authorList>
    </citation>
    <scope>NUCLEOTIDE SEQUENCE [LARGE SCALE GENOMIC DNA]</scope>
    <source>
        <strain evidence="3">JCM 11117</strain>
    </source>
</reference>
<dbReference type="Gene3D" id="3.30.450.180">
    <property type="match status" value="1"/>
</dbReference>
<organism evidence="2 3">
    <name type="scientific">Pseudonocardia zijingensis</name>
    <dbReference type="NCBI Taxonomy" id="153376"/>
    <lineage>
        <taxon>Bacteria</taxon>
        <taxon>Bacillati</taxon>
        <taxon>Actinomycetota</taxon>
        <taxon>Actinomycetes</taxon>
        <taxon>Pseudonocardiales</taxon>
        <taxon>Pseudonocardiaceae</taxon>
        <taxon>Pseudonocardia</taxon>
    </lineage>
</organism>
<accession>A0ABP3YJ31</accession>
<gene>
    <name evidence="2" type="ORF">GCM10009559_51270</name>
</gene>
<dbReference type="InterPro" id="IPR010982">
    <property type="entry name" value="Lambda_DNA-bd_dom_sf"/>
</dbReference>
<dbReference type="PROSITE" id="PS50943">
    <property type="entry name" value="HTH_CROC1"/>
    <property type="match status" value="1"/>
</dbReference>
<evidence type="ECO:0000259" key="1">
    <source>
        <dbReference type="PROSITE" id="PS50943"/>
    </source>
</evidence>
<dbReference type="InterPro" id="IPR041413">
    <property type="entry name" value="MLTR_LBD"/>
</dbReference>
<evidence type="ECO:0000313" key="2">
    <source>
        <dbReference type="EMBL" id="GAA0895465.1"/>
    </source>
</evidence>
<dbReference type="PANTHER" id="PTHR35010">
    <property type="entry name" value="BLL4672 PROTEIN-RELATED"/>
    <property type="match status" value="1"/>
</dbReference>
<dbReference type="InterPro" id="IPR001387">
    <property type="entry name" value="Cro/C1-type_HTH"/>
</dbReference>
<dbReference type="CDD" id="cd00093">
    <property type="entry name" value="HTH_XRE"/>
    <property type="match status" value="1"/>
</dbReference>
<dbReference type="SMART" id="SM00530">
    <property type="entry name" value="HTH_XRE"/>
    <property type="match status" value="1"/>
</dbReference>
<dbReference type="SUPFAM" id="SSF47413">
    <property type="entry name" value="lambda repressor-like DNA-binding domains"/>
    <property type="match status" value="1"/>
</dbReference>
<dbReference type="Gene3D" id="1.10.260.40">
    <property type="entry name" value="lambda repressor-like DNA-binding domains"/>
    <property type="match status" value="1"/>
</dbReference>
<proteinExistence type="predicted"/>
<dbReference type="Pfam" id="PF17765">
    <property type="entry name" value="MLTR_LBD"/>
    <property type="match status" value="1"/>
</dbReference>
<dbReference type="Proteomes" id="UP001499967">
    <property type="component" value="Unassembled WGS sequence"/>
</dbReference>
<keyword evidence="3" id="KW-1185">Reference proteome</keyword>
<comment type="caution">
    <text evidence="2">The sequence shown here is derived from an EMBL/GenBank/DDBJ whole genome shotgun (WGS) entry which is preliminary data.</text>
</comment>
<feature type="domain" description="HTH cro/C1-type" evidence="1">
    <location>
        <begin position="35"/>
        <end position="80"/>
    </location>
</feature>
<dbReference type="PANTHER" id="PTHR35010:SF2">
    <property type="entry name" value="BLL4672 PROTEIN"/>
    <property type="match status" value="1"/>
</dbReference>
<dbReference type="Pfam" id="PF13560">
    <property type="entry name" value="HTH_31"/>
    <property type="match status" value="1"/>
</dbReference>
<evidence type="ECO:0000313" key="3">
    <source>
        <dbReference type="Proteomes" id="UP001499967"/>
    </source>
</evidence>
<protein>
    <submittedName>
        <fullName evidence="2">Helix-turn-helix transcriptional regulator</fullName>
    </submittedName>
</protein>
<dbReference type="RefSeq" id="WP_343944123.1">
    <property type="nucleotide sequence ID" value="NZ_BAAAHP010000161.1"/>
</dbReference>
<dbReference type="EMBL" id="BAAAHP010000161">
    <property type="protein sequence ID" value="GAA0895465.1"/>
    <property type="molecule type" value="Genomic_DNA"/>
</dbReference>